<dbReference type="EMBL" id="JAASQI010000001">
    <property type="protein sequence ID" value="NIJ56480.1"/>
    <property type="molecule type" value="Genomic_DNA"/>
</dbReference>
<evidence type="ECO:0000313" key="1">
    <source>
        <dbReference type="EMBL" id="NIJ56480.1"/>
    </source>
</evidence>
<dbReference type="InterPro" id="IPR035901">
    <property type="entry name" value="GIY-YIG_endonuc_sf"/>
</dbReference>
<evidence type="ECO:0008006" key="3">
    <source>
        <dbReference type="Google" id="ProtNLM"/>
    </source>
</evidence>
<organism evidence="1 2">
    <name type="scientific">Pseudochelatococcus lubricantis</name>
    <dbReference type="NCBI Taxonomy" id="1538102"/>
    <lineage>
        <taxon>Bacteria</taxon>
        <taxon>Pseudomonadati</taxon>
        <taxon>Pseudomonadota</taxon>
        <taxon>Alphaproteobacteria</taxon>
        <taxon>Hyphomicrobiales</taxon>
        <taxon>Chelatococcaceae</taxon>
        <taxon>Pseudochelatococcus</taxon>
    </lineage>
</organism>
<protein>
    <recommendedName>
        <fullName evidence="3">GIY-YIG nuclease family protein</fullName>
    </recommendedName>
</protein>
<comment type="caution">
    <text evidence="1">The sequence shown here is derived from an EMBL/GenBank/DDBJ whole genome shotgun (WGS) entry which is preliminary data.</text>
</comment>
<dbReference type="Proteomes" id="UP001429580">
    <property type="component" value="Unassembled WGS sequence"/>
</dbReference>
<dbReference type="CDD" id="cd10451">
    <property type="entry name" value="GIY-YIG_LuxR_like"/>
    <property type="match status" value="1"/>
</dbReference>
<dbReference type="SUPFAM" id="SSF82771">
    <property type="entry name" value="GIY-YIG endonuclease"/>
    <property type="match status" value="1"/>
</dbReference>
<dbReference type="Gene3D" id="3.40.1440.10">
    <property type="entry name" value="GIY-YIG endonuclease"/>
    <property type="match status" value="1"/>
</dbReference>
<keyword evidence="2" id="KW-1185">Reference proteome</keyword>
<sequence length="111" mass="12940">MNSEKRKAAVAAYKERKVVGGVYAIRSAVSGDIWIGQWPDIETIQTRIWFALRQGTHPRPDLLAAWRQYGEAHFNFEVIEKIETDESPYIRDKNLKERALHWRTKLNAKAM</sequence>
<accession>A0ABX0UX71</accession>
<name>A0ABX0UX71_9HYPH</name>
<proteinExistence type="predicted"/>
<reference evidence="1 2" key="1">
    <citation type="submission" date="2020-03" db="EMBL/GenBank/DDBJ databases">
        <title>Genomic Encyclopedia of Type Strains, Phase IV (KMG-IV): sequencing the most valuable type-strain genomes for metagenomic binning, comparative biology and taxonomic classification.</title>
        <authorList>
            <person name="Goeker M."/>
        </authorList>
    </citation>
    <scope>NUCLEOTIDE SEQUENCE [LARGE SCALE GENOMIC DNA]</scope>
    <source>
        <strain evidence="1 2">DSM 103870</strain>
    </source>
</reference>
<dbReference type="RefSeq" id="WP_166947981.1">
    <property type="nucleotide sequence ID" value="NZ_JAASQI010000001.1"/>
</dbReference>
<gene>
    <name evidence="1" type="ORF">FHS82_000293</name>
</gene>
<evidence type="ECO:0000313" key="2">
    <source>
        <dbReference type="Proteomes" id="UP001429580"/>
    </source>
</evidence>